<dbReference type="Pfam" id="PF00672">
    <property type="entry name" value="HAMP"/>
    <property type="match status" value="1"/>
</dbReference>
<dbReference type="NCBIfam" id="TIGR00229">
    <property type="entry name" value="sensory_box"/>
    <property type="match status" value="1"/>
</dbReference>
<name>A0ABV3ZYV5_9BURK</name>
<dbReference type="EMBL" id="JBFYGN010000023">
    <property type="protein sequence ID" value="MEX8194565.1"/>
    <property type="molecule type" value="Genomic_DNA"/>
</dbReference>
<dbReference type="SUPFAM" id="SSF55785">
    <property type="entry name" value="PYP-like sensor domain (PAS domain)"/>
    <property type="match status" value="1"/>
</dbReference>
<keyword evidence="7" id="KW-1185">Reference proteome</keyword>
<reference evidence="6 7" key="1">
    <citation type="journal article" date="2013" name="Int. J. Syst. Evol. Microbiol.">
        <title>Comamonas guangdongensis sp. nov., isolated from subterranean forest sediment, and emended description of the genus Comamonas.</title>
        <authorList>
            <person name="Zhang J."/>
            <person name="Wang Y."/>
            <person name="Zhou S."/>
            <person name="Wu C."/>
            <person name="He J."/>
            <person name="Li F."/>
        </authorList>
    </citation>
    <scope>NUCLEOTIDE SEQUENCE [LARGE SCALE GENOMIC DNA]</scope>
    <source>
        <strain evidence="6 7">CCTCC AB2011133</strain>
    </source>
</reference>
<sequence length="510" mass="54851">MRINQPITQREFEISDGATLMSTTNLQSHIAYANAAFIAASGFDAAELYGEPHNIVRHPDMPKEAYADMWRTIKGGEPWTAVVKNRRKDGDHYWVRANVSPIVRNGRHLGYVSVRTKPTREEVKAAEAFYADLQLGKARHTLFKGLKLRKGLLGRWGSLPVRWRLRLPVMAVLAAGLLGIGMMSYSSSPAMVAAALVLAAIAALWAIERQVVKPIEHLAEHARRVAAGESGQMLHMNRVDEIGMAARSINQVGLMFRWIIDDVSHQVLTVQSASTEIAKGNDDLSARTEQSAASVEQSAAAMEQMNHSVKNNAEAAQQASEWAASACRAAGDSGVSVKRVVDTMGAITEASKRIADITGLIDSLAFQTNILALNAAVEAARAGEQGRGFAVVAGEVRNLAQRSAQAAREIRSLIQDSVDRITRGGSEADEAGRMIAEAVSQVQRVADLIAEISQATLEQSRGVGEVTSGVSQLDHTTQQNAALVEQSAAAAQSLAYQATQLVSAVSVFRS</sequence>
<feature type="domain" description="HAMP" evidence="5">
    <location>
        <begin position="209"/>
        <end position="251"/>
    </location>
</feature>
<dbReference type="Proteomes" id="UP001561046">
    <property type="component" value="Unassembled WGS sequence"/>
</dbReference>
<evidence type="ECO:0000256" key="1">
    <source>
        <dbReference type="ARBA" id="ARBA00029447"/>
    </source>
</evidence>
<keyword evidence="3" id="KW-1133">Transmembrane helix</keyword>
<accession>A0ABV3ZYV5</accession>
<dbReference type="PANTHER" id="PTHR43531">
    <property type="entry name" value="PROTEIN ICFG"/>
    <property type="match status" value="1"/>
</dbReference>
<dbReference type="SMART" id="SM00086">
    <property type="entry name" value="PAC"/>
    <property type="match status" value="1"/>
</dbReference>
<keyword evidence="2" id="KW-0807">Transducer</keyword>
<organism evidence="6 7">
    <name type="scientific">Comamonas guangdongensis</name>
    <dbReference type="NCBI Taxonomy" id="510515"/>
    <lineage>
        <taxon>Bacteria</taxon>
        <taxon>Pseudomonadati</taxon>
        <taxon>Pseudomonadota</taxon>
        <taxon>Betaproteobacteria</taxon>
        <taxon>Burkholderiales</taxon>
        <taxon>Comamonadaceae</taxon>
        <taxon>Comamonas</taxon>
    </lineage>
</organism>
<dbReference type="CDD" id="cd06225">
    <property type="entry name" value="HAMP"/>
    <property type="match status" value="1"/>
</dbReference>
<keyword evidence="3" id="KW-0472">Membrane</keyword>
<dbReference type="Pfam" id="PF08447">
    <property type="entry name" value="PAS_3"/>
    <property type="match status" value="1"/>
</dbReference>
<proteinExistence type="inferred from homology"/>
<comment type="caution">
    <text evidence="6">The sequence shown here is derived from an EMBL/GenBank/DDBJ whole genome shotgun (WGS) entry which is preliminary data.</text>
</comment>
<dbReference type="InterPro" id="IPR004089">
    <property type="entry name" value="MCPsignal_dom"/>
</dbReference>
<dbReference type="InterPro" id="IPR051310">
    <property type="entry name" value="MCP_chemotaxis"/>
</dbReference>
<dbReference type="InterPro" id="IPR001610">
    <property type="entry name" value="PAC"/>
</dbReference>
<comment type="similarity">
    <text evidence="1">Belongs to the methyl-accepting chemotaxis (MCP) protein family.</text>
</comment>
<feature type="transmembrane region" description="Helical" evidence="3">
    <location>
        <begin position="165"/>
        <end position="184"/>
    </location>
</feature>
<dbReference type="Gene3D" id="1.10.287.950">
    <property type="entry name" value="Methyl-accepting chemotaxis protein"/>
    <property type="match status" value="1"/>
</dbReference>
<feature type="domain" description="Methyl-accepting transducer" evidence="4">
    <location>
        <begin position="266"/>
        <end position="495"/>
    </location>
</feature>
<evidence type="ECO:0000259" key="4">
    <source>
        <dbReference type="PROSITE" id="PS50111"/>
    </source>
</evidence>
<dbReference type="SMART" id="SM00283">
    <property type="entry name" value="MA"/>
    <property type="match status" value="1"/>
</dbReference>
<dbReference type="InterPro" id="IPR003660">
    <property type="entry name" value="HAMP_dom"/>
</dbReference>
<keyword evidence="3" id="KW-0812">Transmembrane</keyword>
<evidence type="ECO:0000256" key="2">
    <source>
        <dbReference type="PROSITE-ProRule" id="PRU00284"/>
    </source>
</evidence>
<dbReference type="RefSeq" id="WP_369339799.1">
    <property type="nucleotide sequence ID" value="NZ_JBFYGN010000023.1"/>
</dbReference>
<dbReference type="PANTHER" id="PTHR43531:SF7">
    <property type="entry name" value="AEROTAXIS RECEPTOR"/>
    <property type="match status" value="1"/>
</dbReference>
<dbReference type="CDD" id="cd11386">
    <property type="entry name" value="MCP_signal"/>
    <property type="match status" value="1"/>
</dbReference>
<protein>
    <submittedName>
        <fullName evidence="6">Methyl-accepting chemotaxis protein</fullName>
    </submittedName>
</protein>
<dbReference type="InterPro" id="IPR004090">
    <property type="entry name" value="Chemotax_Me-accpt_rcpt"/>
</dbReference>
<evidence type="ECO:0000313" key="7">
    <source>
        <dbReference type="Proteomes" id="UP001561046"/>
    </source>
</evidence>
<dbReference type="PROSITE" id="PS50885">
    <property type="entry name" value="HAMP"/>
    <property type="match status" value="1"/>
</dbReference>
<evidence type="ECO:0000259" key="5">
    <source>
        <dbReference type="PROSITE" id="PS50885"/>
    </source>
</evidence>
<dbReference type="InterPro" id="IPR013655">
    <property type="entry name" value="PAS_fold_3"/>
</dbReference>
<dbReference type="Pfam" id="PF00015">
    <property type="entry name" value="MCPsignal"/>
    <property type="match status" value="1"/>
</dbReference>
<dbReference type="SUPFAM" id="SSF58104">
    <property type="entry name" value="Methyl-accepting chemotaxis protein (MCP) signaling domain"/>
    <property type="match status" value="1"/>
</dbReference>
<evidence type="ECO:0000313" key="6">
    <source>
        <dbReference type="EMBL" id="MEX8194565.1"/>
    </source>
</evidence>
<dbReference type="InterPro" id="IPR035965">
    <property type="entry name" value="PAS-like_dom_sf"/>
</dbReference>
<feature type="transmembrane region" description="Helical" evidence="3">
    <location>
        <begin position="190"/>
        <end position="207"/>
    </location>
</feature>
<dbReference type="CDD" id="cd00130">
    <property type="entry name" value="PAS"/>
    <property type="match status" value="1"/>
</dbReference>
<dbReference type="Gene3D" id="3.30.450.20">
    <property type="entry name" value="PAS domain"/>
    <property type="match status" value="1"/>
</dbReference>
<dbReference type="PROSITE" id="PS50111">
    <property type="entry name" value="CHEMOTAXIS_TRANSDUC_2"/>
    <property type="match status" value="1"/>
</dbReference>
<dbReference type="InterPro" id="IPR000014">
    <property type="entry name" value="PAS"/>
</dbReference>
<dbReference type="PRINTS" id="PR00260">
    <property type="entry name" value="CHEMTRNSDUCR"/>
</dbReference>
<evidence type="ECO:0000256" key="3">
    <source>
        <dbReference type="SAM" id="Phobius"/>
    </source>
</evidence>
<gene>
    <name evidence="6" type="ORF">AB6724_17160</name>
</gene>